<accession>A0A8J2VEN3</accession>
<organism evidence="1 2">
    <name type="scientific">Marinithermofilum abyssi</name>
    <dbReference type="NCBI Taxonomy" id="1571185"/>
    <lineage>
        <taxon>Bacteria</taxon>
        <taxon>Bacillati</taxon>
        <taxon>Bacillota</taxon>
        <taxon>Bacilli</taxon>
        <taxon>Bacillales</taxon>
        <taxon>Thermoactinomycetaceae</taxon>
        <taxon>Marinithermofilum</taxon>
    </lineage>
</organism>
<dbReference type="AlphaFoldDB" id="A0A8J2VEN3"/>
<evidence type="ECO:0000313" key="2">
    <source>
        <dbReference type="Proteomes" id="UP000625210"/>
    </source>
</evidence>
<gene>
    <name evidence="1" type="ORF">GCM10011571_34040</name>
</gene>
<dbReference type="EMBL" id="BMHQ01000020">
    <property type="protein sequence ID" value="GGE29100.1"/>
    <property type="molecule type" value="Genomic_DNA"/>
</dbReference>
<protein>
    <submittedName>
        <fullName evidence="1">Uncharacterized protein</fullName>
    </submittedName>
</protein>
<sequence length="40" mass="4813">MWKKKLSELAKDIMKDKKKRDMILKEGKKILGKAKKRLQK</sequence>
<keyword evidence="2" id="KW-1185">Reference proteome</keyword>
<comment type="caution">
    <text evidence="1">The sequence shown here is derived from an EMBL/GenBank/DDBJ whole genome shotgun (WGS) entry which is preliminary data.</text>
</comment>
<reference evidence="1" key="2">
    <citation type="submission" date="2020-09" db="EMBL/GenBank/DDBJ databases">
        <authorList>
            <person name="Sun Q."/>
            <person name="Zhou Y."/>
        </authorList>
    </citation>
    <scope>NUCLEOTIDE SEQUENCE</scope>
    <source>
        <strain evidence="1">CGMCC 1.15179</strain>
    </source>
</reference>
<reference evidence="1" key="1">
    <citation type="journal article" date="2014" name="Int. J. Syst. Evol. Microbiol.">
        <title>Complete genome sequence of Corynebacterium casei LMG S-19264T (=DSM 44701T), isolated from a smear-ripened cheese.</title>
        <authorList>
            <consortium name="US DOE Joint Genome Institute (JGI-PGF)"/>
            <person name="Walter F."/>
            <person name="Albersmeier A."/>
            <person name="Kalinowski J."/>
            <person name="Ruckert C."/>
        </authorList>
    </citation>
    <scope>NUCLEOTIDE SEQUENCE</scope>
    <source>
        <strain evidence="1">CGMCC 1.15179</strain>
    </source>
</reference>
<dbReference type="Proteomes" id="UP000625210">
    <property type="component" value="Unassembled WGS sequence"/>
</dbReference>
<name>A0A8J2VEN3_9BACL</name>
<dbReference type="RefSeq" id="WP_268234913.1">
    <property type="nucleotide sequence ID" value="NZ_BMHQ01000020.1"/>
</dbReference>
<proteinExistence type="predicted"/>
<evidence type="ECO:0000313" key="1">
    <source>
        <dbReference type="EMBL" id="GGE29100.1"/>
    </source>
</evidence>